<dbReference type="OrthoDB" id="6416119at2759"/>
<reference evidence="2" key="1">
    <citation type="submission" date="2020-08" db="EMBL/GenBank/DDBJ databases">
        <title>Multicomponent nature underlies the extraordinary mechanical properties of spider dragline silk.</title>
        <authorList>
            <person name="Kono N."/>
            <person name="Nakamura H."/>
            <person name="Mori M."/>
            <person name="Yoshida Y."/>
            <person name="Ohtoshi R."/>
            <person name="Malay A.D."/>
            <person name="Moran D.A.P."/>
            <person name="Tomita M."/>
            <person name="Numata K."/>
            <person name="Arakawa K."/>
        </authorList>
    </citation>
    <scope>NUCLEOTIDE SEQUENCE</scope>
</reference>
<feature type="signal peptide" evidence="1">
    <location>
        <begin position="1"/>
        <end position="19"/>
    </location>
</feature>
<keyword evidence="1" id="KW-0732">Signal</keyword>
<proteinExistence type="predicted"/>
<dbReference type="EMBL" id="BMAW01051403">
    <property type="protein sequence ID" value="GFS80319.1"/>
    <property type="molecule type" value="Genomic_DNA"/>
</dbReference>
<keyword evidence="3" id="KW-1185">Reference proteome</keyword>
<gene>
    <name evidence="2" type="ORF">NPIL_536781</name>
</gene>
<evidence type="ECO:0000313" key="3">
    <source>
        <dbReference type="Proteomes" id="UP000887013"/>
    </source>
</evidence>
<protein>
    <submittedName>
        <fullName evidence="2">Uncharacterized protein</fullName>
    </submittedName>
</protein>
<evidence type="ECO:0000313" key="2">
    <source>
        <dbReference type="EMBL" id="GFS80319.1"/>
    </source>
</evidence>
<accession>A0A8X6MVY3</accession>
<name>A0A8X6MVY3_NEPPI</name>
<organism evidence="2 3">
    <name type="scientific">Nephila pilipes</name>
    <name type="common">Giant wood spider</name>
    <name type="synonym">Nephila maculata</name>
    <dbReference type="NCBI Taxonomy" id="299642"/>
    <lineage>
        <taxon>Eukaryota</taxon>
        <taxon>Metazoa</taxon>
        <taxon>Ecdysozoa</taxon>
        <taxon>Arthropoda</taxon>
        <taxon>Chelicerata</taxon>
        <taxon>Arachnida</taxon>
        <taxon>Araneae</taxon>
        <taxon>Araneomorphae</taxon>
        <taxon>Entelegynae</taxon>
        <taxon>Araneoidea</taxon>
        <taxon>Nephilidae</taxon>
        <taxon>Nephila</taxon>
    </lineage>
</organism>
<evidence type="ECO:0000256" key="1">
    <source>
        <dbReference type="SAM" id="SignalP"/>
    </source>
</evidence>
<dbReference type="Proteomes" id="UP000887013">
    <property type="component" value="Unassembled WGS sequence"/>
</dbReference>
<sequence length="97" mass="11325">MKLLLCLVVIFSMTSLILGFENPKKRGDLLRELFQIHSDQSFQNNLHRRKRSMDLPTGKLGQFCSMFGCGCVRVPFSRCCANYLYDERSHDCRIVYK</sequence>
<feature type="chain" id="PRO_5036468363" evidence="1">
    <location>
        <begin position="20"/>
        <end position="97"/>
    </location>
</feature>
<dbReference type="AlphaFoldDB" id="A0A8X6MVY3"/>
<comment type="caution">
    <text evidence="2">The sequence shown here is derived from an EMBL/GenBank/DDBJ whole genome shotgun (WGS) entry which is preliminary data.</text>
</comment>